<accession>A0A4Q2EN05</accession>
<evidence type="ECO:0000256" key="2">
    <source>
        <dbReference type="HAMAP-Rule" id="MF_01483"/>
    </source>
</evidence>
<dbReference type="RefSeq" id="WP_129457420.1">
    <property type="nucleotide sequence ID" value="NZ_PPCV01000001.1"/>
</dbReference>
<reference evidence="4 5" key="1">
    <citation type="submission" date="2018-01" db="EMBL/GenBank/DDBJ databases">
        <title>Lactibacter flavus gen. nov., sp. nov., a novel bacterium of the family Propionibacteriaceae isolated from raw milk and dairy products.</title>
        <authorList>
            <person name="Wenning M."/>
            <person name="Breitenwieser F."/>
            <person name="Huptas C."/>
            <person name="von Neubeck M."/>
            <person name="Busse H.-J."/>
            <person name="Scherer S."/>
        </authorList>
    </citation>
    <scope>NUCLEOTIDE SEQUENCE [LARGE SCALE GENOMIC DNA]</scope>
    <source>
        <strain evidence="4 5">VG341</strain>
    </source>
</reference>
<evidence type="ECO:0000313" key="5">
    <source>
        <dbReference type="Proteomes" id="UP000290624"/>
    </source>
</evidence>
<dbReference type="Proteomes" id="UP000290624">
    <property type="component" value="Unassembled WGS sequence"/>
</dbReference>
<comment type="similarity">
    <text evidence="2">Belongs to the RNA polymerase-binding protein RbpA family.</text>
</comment>
<name>A0A4Q2EN05_9ACTN</name>
<dbReference type="InterPro" id="IPR018527">
    <property type="entry name" value="Rubredoxin_Fe_BS"/>
</dbReference>
<dbReference type="OrthoDB" id="3618415at2"/>
<keyword evidence="2" id="KW-0804">Transcription</keyword>
<comment type="cofactor">
    <cofactor evidence="2">
        <name>Zn(2+)</name>
        <dbReference type="ChEBI" id="CHEBI:29105"/>
    </cofactor>
    <text evidence="2">Bind 1 Zn(2+) per subunit.</text>
</comment>
<dbReference type="Pfam" id="PF13397">
    <property type="entry name" value="RbpA"/>
    <property type="match status" value="1"/>
</dbReference>
<dbReference type="InterPro" id="IPR038638">
    <property type="entry name" value="RbpA_sf"/>
</dbReference>
<dbReference type="GO" id="GO:0045893">
    <property type="term" value="P:positive regulation of DNA-templated transcription"/>
    <property type="evidence" value="ECO:0007669"/>
    <property type="project" value="UniProtKB-UniRule"/>
</dbReference>
<dbReference type="HAMAP" id="MF_01483">
    <property type="entry name" value="RbpA"/>
    <property type="match status" value="1"/>
</dbReference>
<feature type="binding site" evidence="2">
    <location>
        <position position="34"/>
    </location>
    <ligand>
        <name>Zn(2+)</name>
        <dbReference type="ChEBI" id="CHEBI:29105"/>
    </ligand>
</feature>
<organism evidence="4 5">
    <name type="scientific">Propioniciclava flava</name>
    <dbReference type="NCBI Taxonomy" id="2072026"/>
    <lineage>
        <taxon>Bacteria</taxon>
        <taxon>Bacillati</taxon>
        <taxon>Actinomycetota</taxon>
        <taxon>Actinomycetes</taxon>
        <taxon>Propionibacteriales</taxon>
        <taxon>Propionibacteriaceae</taxon>
        <taxon>Propioniciclava</taxon>
    </lineage>
</organism>
<sequence>MADKALRGHGLGSKSLADPSGVEMAARQEIAFDCPNAHHFAVTFAAEAELPTEWECPRCGQMARRSDGVEPEPKEVKPQRTHWDMLRERRSIEELEDILAERLGEIRQEP</sequence>
<gene>
    <name evidence="2" type="primary">rbpA</name>
    <name evidence="4" type="ORF">C1706_01450</name>
</gene>
<comment type="function">
    <text evidence="2">Binds to RNA polymerase (RNAP), stimulating transcription from principal, but not alternative sigma factor promoters.</text>
</comment>
<dbReference type="InterPro" id="IPR025182">
    <property type="entry name" value="RNApol-bd_RbpA"/>
</dbReference>
<dbReference type="PROSITE" id="PS00202">
    <property type="entry name" value="RUBREDOXIN"/>
    <property type="match status" value="1"/>
</dbReference>
<evidence type="ECO:0000313" key="4">
    <source>
        <dbReference type="EMBL" id="RXW33455.1"/>
    </source>
</evidence>
<dbReference type="Gene3D" id="2.20.28.270">
    <property type="entry name" value="RNA polymerase-binding protein A"/>
    <property type="match status" value="1"/>
</dbReference>
<dbReference type="EMBL" id="PPCV01000001">
    <property type="protein sequence ID" value="RXW33455.1"/>
    <property type="molecule type" value="Genomic_DNA"/>
</dbReference>
<protein>
    <recommendedName>
        <fullName evidence="2">RNA polymerase-binding protein RbpA</fullName>
    </recommendedName>
</protein>
<dbReference type="AlphaFoldDB" id="A0A4Q2EN05"/>
<keyword evidence="1 2" id="KW-0479">Metal-binding</keyword>
<dbReference type="GO" id="GO:0008270">
    <property type="term" value="F:zinc ion binding"/>
    <property type="evidence" value="ECO:0007669"/>
    <property type="project" value="UniProtKB-UniRule"/>
</dbReference>
<comment type="subunit">
    <text evidence="2">Forms a complex with the RNAP catalytic core and with free principal sigma factors.</text>
</comment>
<dbReference type="GO" id="GO:0001000">
    <property type="term" value="F:bacterial-type RNA polymerase core enzyme binding"/>
    <property type="evidence" value="ECO:0007669"/>
    <property type="project" value="UniProtKB-UniRule"/>
</dbReference>
<keyword evidence="2" id="KW-0805">Transcription regulation</keyword>
<feature type="region of interest" description="Disordered" evidence="3">
    <location>
        <begin position="1"/>
        <end position="20"/>
    </location>
</feature>
<comment type="caution">
    <text evidence="4">The sequence shown here is derived from an EMBL/GenBank/DDBJ whole genome shotgun (WGS) entry which is preliminary data.</text>
</comment>
<evidence type="ECO:0000256" key="3">
    <source>
        <dbReference type="SAM" id="MobiDB-lite"/>
    </source>
</evidence>
<evidence type="ECO:0000256" key="1">
    <source>
        <dbReference type="ARBA" id="ARBA00022723"/>
    </source>
</evidence>
<proteinExistence type="inferred from homology"/>
<feature type="binding site" evidence="2">
    <location>
        <position position="56"/>
    </location>
    <ligand>
        <name>Zn(2+)</name>
        <dbReference type="ChEBI" id="CHEBI:29105"/>
    </ligand>
</feature>
<keyword evidence="2" id="KW-0862">Zinc</keyword>
<feature type="binding site" evidence="2">
    <location>
        <position position="59"/>
    </location>
    <ligand>
        <name>Zn(2+)</name>
        <dbReference type="ChEBI" id="CHEBI:29105"/>
    </ligand>
</feature>
<keyword evidence="5" id="KW-1185">Reference proteome</keyword>
<feature type="binding site" evidence="2">
    <location>
        <position position="38"/>
    </location>
    <ligand>
        <name>Zn(2+)</name>
        <dbReference type="ChEBI" id="CHEBI:29105"/>
    </ligand>
</feature>